<dbReference type="PRINTS" id="PR01590">
    <property type="entry name" value="HTHFIS"/>
</dbReference>
<evidence type="ECO:0000256" key="6">
    <source>
        <dbReference type="SAM" id="MobiDB-lite"/>
    </source>
</evidence>
<protein>
    <submittedName>
        <fullName evidence="8">Sigma-54-dependent Fis family transcriptional regulator</fullName>
    </submittedName>
</protein>
<sequence length="429" mass="47631">MTTQELQTLKNKFDIIGNDPALNRALEIAVAVAPTDLTVLISGESGVGKENIPKIIHQFSRRRTAKYFAVNCGAIPEGTIDSELFGHEKGSFTGASEMRRGYFEEADGGTLFLDEVGELPLASQAKLLRVLQSGEFIRVGSSKVLKTDVRVVAATNVNLKYAVAKGKFREDLYYRLNAVAVYMPPLRDRKDDIHLLFRKFASDFSEKYGMGRPVLAPDAVNLLKSYRWPGNIRQLKNVTETVCALESQRIAARRDITAEVLAEYIPKDDANMLPVKAVSSPEDAMTAGEKEAIVRMIYQLRQEVNYIKEVLAGSPVFRQLPHRSAVSSEPDFAHGAEDQGTVDAHDAGGVDPVIKAMTFTPGSRPGQPDYYRQSQEPDEQENADLSLHKAGEDLIRKALEKYKGNRKQAAAELGISERTLYRKLKEIEK</sequence>
<dbReference type="InterPro" id="IPR002197">
    <property type="entry name" value="HTH_Fis"/>
</dbReference>
<accession>A0A9D9MXS9</accession>
<dbReference type="PANTHER" id="PTHR32071">
    <property type="entry name" value="TRANSCRIPTIONAL REGULATORY PROTEIN"/>
    <property type="match status" value="1"/>
</dbReference>
<dbReference type="SUPFAM" id="SSF52540">
    <property type="entry name" value="P-loop containing nucleoside triphosphate hydrolases"/>
    <property type="match status" value="1"/>
</dbReference>
<dbReference type="Gene3D" id="3.40.50.300">
    <property type="entry name" value="P-loop containing nucleotide triphosphate hydrolases"/>
    <property type="match status" value="1"/>
</dbReference>
<evidence type="ECO:0000256" key="5">
    <source>
        <dbReference type="ARBA" id="ARBA00023163"/>
    </source>
</evidence>
<evidence type="ECO:0000256" key="4">
    <source>
        <dbReference type="ARBA" id="ARBA00023125"/>
    </source>
</evidence>
<reference evidence="8" key="1">
    <citation type="submission" date="2020-10" db="EMBL/GenBank/DDBJ databases">
        <authorList>
            <person name="Gilroy R."/>
        </authorList>
    </citation>
    <scope>NUCLEOTIDE SEQUENCE</scope>
    <source>
        <strain evidence="8">B1-20833</strain>
    </source>
</reference>
<dbReference type="GO" id="GO:0043565">
    <property type="term" value="F:sequence-specific DNA binding"/>
    <property type="evidence" value="ECO:0007669"/>
    <property type="project" value="InterPro"/>
</dbReference>
<gene>
    <name evidence="8" type="ORF">IAC06_09435</name>
</gene>
<feature type="domain" description="Sigma-54 factor interaction" evidence="7">
    <location>
        <begin position="15"/>
        <end position="244"/>
    </location>
</feature>
<dbReference type="InterPro" id="IPR025943">
    <property type="entry name" value="Sigma_54_int_dom_ATP-bd_2"/>
</dbReference>
<dbReference type="InterPro" id="IPR027417">
    <property type="entry name" value="P-loop_NTPase"/>
</dbReference>
<dbReference type="InterPro" id="IPR025944">
    <property type="entry name" value="Sigma_54_int_dom_CS"/>
</dbReference>
<name>A0A9D9MXS9_9BACT</name>
<dbReference type="Pfam" id="PF02954">
    <property type="entry name" value="HTH_8"/>
    <property type="match status" value="1"/>
</dbReference>
<dbReference type="Gene3D" id="1.10.8.60">
    <property type="match status" value="1"/>
</dbReference>
<reference evidence="8" key="2">
    <citation type="journal article" date="2021" name="PeerJ">
        <title>Extensive microbial diversity within the chicken gut microbiome revealed by metagenomics and culture.</title>
        <authorList>
            <person name="Gilroy R."/>
            <person name="Ravi A."/>
            <person name="Getino M."/>
            <person name="Pursley I."/>
            <person name="Horton D.L."/>
            <person name="Alikhan N.F."/>
            <person name="Baker D."/>
            <person name="Gharbi K."/>
            <person name="Hall N."/>
            <person name="Watson M."/>
            <person name="Adriaenssens E.M."/>
            <person name="Foster-Nyarko E."/>
            <person name="Jarju S."/>
            <person name="Secka A."/>
            <person name="Antonio M."/>
            <person name="Oren A."/>
            <person name="Chaudhuri R.R."/>
            <person name="La Ragione R."/>
            <person name="Hildebrand F."/>
            <person name="Pallen M.J."/>
        </authorList>
    </citation>
    <scope>NUCLEOTIDE SEQUENCE</scope>
    <source>
        <strain evidence="8">B1-20833</strain>
    </source>
</reference>
<feature type="region of interest" description="Disordered" evidence="6">
    <location>
        <begin position="328"/>
        <end position="385"/>
    </location>
</feature>
<keyword evidence="1" id="KW-0547">Nucleotide-binding</keyword>
<dbReference type="Pfam" id="PF00158">
    <property type="entry name" value="Sigma54_activat"/>
    <property type="match status" value="1"/>
</dbReference>
<evidence type="ECO:0000256" key="3">
    <source>
        <dbReference type="ARBA" id="ARBA00023015"/>
    </source>
</evidence>
<evidence type="ECO:0000313" key="8">
    <source>
        <dbReference type="EMBL" id="MBO8453085.1"/>
    </source>
</evidence>
<dbReference type="FunFam" id="3.40.50.300:FF:000006">
    <property type="entry name" value="DNA-binding transcriptional regulator NtrC"/>
    <property type="match status" value="1"/>
</dbReference>
<dbReference type="Gene3D" id="1.10.10.60">
    <property type="entry name" value="Homeodomain-like"/>
    <property type="match status" value="1"/>
</dbReference>
<evidence type="ECO:0000259" key="7">
    <source>
        <dbReference type="PROSITE" id="PS50045"/>
    </source>
</evidence>
<keyword evidence="5" id="KW-0804">Transcription</keyword>
<dbReference type="PROSITE" id="PS00676">
    <property type="entry name" value="SIGMA54_INTERACT_2"/>
    <property type="match status" value="1"/>
</dbReference>
<dbReference type="GO" id="GO:0006355">
    <property type="term" value="P:regulation of DNA-templated transcription"/>
    <property type="evidence" value="ECO:0007669"/>
    <property type="project" value="InterPro"/>
</dbReference>
<keyword evidence="2" id="KW-0067">ATP-binding</keyword>
<keyword evidence="4" id="KW-0238">DNA-binding</keyword>
<dbReference type="Proteomes" id="UP000823661">
    <property type="component" value="Unassembled WGS sequence"/>
</dbReference>
<evidence type="ECO:0000256" key="2">
    <source>
        <dbReference type="ARBA" id="ARBA00022840"/>
    </source>
</evidence>
<dbReference type="InterPro" id="IPR003593">
    <property type="entry name" value="AAA+_ATPase"/>
</dbReference>
<organism evidence="8 9">
    <name type="scientific">Candidatus Cryptobacteroides intestinavium</name>
    <dbReference type="NCBI Taxonomy" id="2840766"/>
    <lineage>
        <taxon>Bacteria</taxon>
        <taxon>Pseudomonadati</taxon>
        <taxon>Bacteroidota</taxon>
        <taxon>Bacteroidia</taxon>
        <taxon>Bacteroidales</taxon>
        <taxon>Candidatus Cryptobacteroides</taxon>
    </lineage>
</organism>
<dbReference type="InterPro" id="IPR009057">
    <property type="entry name" value="Homeodomain-like_sf"/>
</dbReference>
<dbReference type="SUPFAM" id="SSF46689">
    <property type="entry name" value="Homeodomain-like"/>
    <property type="match status" value="1"/>
</dbReference>
<keyword evidence="3" id="KW-0805">Transcription regulation</keyword>
<dbReference type="EMBL" id="JADIMI010000089">
    <property type="protein sequence ID" value="MBO8453085.1"/>
    <property type="molecule type" value="Genomic_DNA"/>
</dbReference>
<dbReference type="PANTHER" id="PTHR32071:SF121">
    <property type="entry name" value="SIGMA L-DEPENDENT TRANSCRIPTIONAL REGULATOR YQIR-RELATED"/>
    <property type="match status" value="1"/>
</dbReference>
<dbReference type="PROSITE" id="PS50045">
    <property type="entry name" value="SIGMA54_INTERACT_4"/>
    <property type="match status" value="1"/>
</dbReference>
<dbReference type="InterPro" id="IPR058031">
    <property type="entry name" value="AAA_lid_NorR"/>
</dbReference>
<dbReference type="CDD" id="cd00009">
    <property type="entry name" value="AAA"/>
    <property type="match status" value="1"/>
</dbReference>
<dbReference type="GO" id="GO:0005524">
    <property type="term" value="F:ATP binding"/>
    <property type="evidence" value="ECO:0007669"/>
    <property type="project" value="UniProtKB-KW"/>
</dbReference>
<dbReference type="AlphaFoldDB" id="A0A9D9MXS9"/>
<dbReference type="InterPro" id="IPR025662">
    <property type="entry name" value="Sigma_54_int_dom_ATP-bd_1"/>
</dbReference>
<evidence type="ECO:0000256" key="1">
    <source>
        <dbReference type="ARBA" id="ARBA00022741"/>
    </source>
</evidence>
<dbReference type="SMART" id="SM00382">
    <property type="entry name" value="AAA"/>
    <property type="match status" value="1"/>
</dbReference>
<dbReference type="InterPro" id="IPR002078">
    <property type="entry name" value="Sigma_54_int"/>
</dbReference>
<comment type="caution">
    <text evidence="8">The sequence shown here is derived from an EMBL/GenBank/DDBJ whole genome shotgun (WGS) entry which is preliminary data.</text>
</comment>
<feature type="compositionally biased region" description="Basic and acidic residues" evidence="6">
    <location>
        <begin position="331"/>
        <end position="348"/>
    </location>
</feature>
<evidence type="ECO:0000313" key="9">
    <source>
        <dbReference type="Proteomes" id="UP000823661"/>
    </source>
</evidence>
<dbReference type="PROSITE" id="PS00675">
    <property type="entry name" value="SIGMA54_INTERACT_1"/>
    <property type="match status" value="1"/>
</dbReference>
<proteinExistence type="predicted"/>
<dbReference type="Pfam" id="PF25601">
    <property type="entry name" value="AAA_lid_14"/>
    <property type="match status" value="1"/>
</dbReference>
<dbReference type="PROSITE" id="PS00688">
    <property type="entry name" value="SIGMA54_INTERACT_3"/>
    <property type="match status" value="1"/>
</dbReference>